<comment type="similarity">
    <text evidence="1">Belongs to the DCC1 family.</text>
</comment>
<gene>
    <name evidence="4" type="ORF">OKIOD_LOCUS14879</name>
</gene>
<dbReference type="SUPFAM" id="SSF50978">
    <property type="entry name" value="WD40 repeat-like"/>
    <property type="match status" value="1"/>
</dbReference>
<evidence type="ECO:0000256" key="3">
    <source>
        <dbReference type="ARBA" id="ARBA00022705"/>
    </source>
</evidence>
<evidence type="ECO:0000313" key="5">
    <source>
        <dbReference type="Proteomes" id="UP001158576"/>
    </source>
</evidence>
<organism evidence="4 5">
    <name type="scientific">Oikopleura dioica</name>
    <name type="common">Tunicate</name>
    <dbReference type="NCBI Taxonomy" id="34765"/>
    <lineage>
        <taxon>Eukaryota</taxon>
        <taxon>Metazoa</taxon>
        <taxon>Chordata</taxon>
        <taxon>Tunicata</taxon>
        <taxon>Appendicularia</taxon>
        <taxon>Copelata</taxon>
        <taxon>Oikopleuridae</taxon>
        <taxon>Oikopleura</taxon>
    </lineage>
</organism>
<reference evidence="4 5" key="1">
    <citation type="submission" date="2021-04" db="EMBL/GenBank/DDBJ databases">
        <authorList>
            <person name="Bliznina A."/>
        </authorList>
    </citation>
    <scope>NUCLEOTIDE SEQUENCE [LARGE SCALE GENOMIC DNA]</scope>
</reference>
<dbReference type="PANTHER" id="PTHR13395:SF6">
    <property type="entry name" value="SISTER CHROMATID COHESION PROTEIN DCC1"/>
    <property type="match status" value="1"/>
</dbReference>
<keyword evidence="5" id="KW-1185">Reference proteome</keyword>
<keyword evidence="3" id="KW-0235">DNA replication</keyword>
<dbReference type="EMBL" id="OU015567">
    <property type="protein sequence ID" value="CAG5111843.1"/>
    <property type="molecule type" value="Genomic_DNA"/>
</dbReference>
<evidence type="ECO:0000313" key="4">
    <source>
        <dbReference type="EMBL" id="CAG5111843.1"/>
    </source>
</evidence>
<dbReference type="Proteomes" id="UP001158576">
    <property type="component" value="Chromosome 2"/>
</dbReference>
<proteinExistence type="inferred from homology"/>
<dbReference type="InterPro" id="IPR019128">
    <property type="entry name" value="Dcc1"/>
</dbReference>
<dbReference type="InterPro" id="IPR036322">
    <property type="entry name" value="WD40_repeat_dom_sf"/>
</dbReference>
<protein>
    <recommendedName>
        <fullName evidence="2">Sister chromatid cohesion protein DCC1</fullName>
    </recommendedName>
</protein>
<dbReference type="Pfam" id="PF09724">
    <property type="entry name" value="Dcc1"/>
    <property type="match status" value="2"/>
</dbReference>
<dbReference type="InterPro" id="IPR015943">
    <property type="entry name" value="WD40/YVTN_repeat-like_dom_sf"/>
</dbReference>
<name>A0ABN7T212_OIKDI</name>
<dbReference type="PANTHER" id="PTHR13395">
    <property type="entry name" value="SISTER CHROMATID COHESION PROTEIN DCC1-RELATED"/>
    <property type="match status" value="1"/>
</dbReference>
<evidence type="ECO:0000256" key="1">
    <source>
        <dbReference type="ARBA" id="ARBA00007017"/>
    </source>
</evidence>
<sequence length="623" mass="68451">MSSTLSLGGTTSLVNDNLITVEKNGKIVPLVCSKNAVVTGDEKSGKIKINFTENPLKIGKVSKQRIVIVTSSQVFLYGHKSYCHFATWNSKTPITAATSHEDISRVFFGHEDGRIRIMKITGSGFASDVTLDSSSSKKDCSIMAMDCDGKTLAVVDETGWVTVWNIEVNNQLLYSLKLQETIATTVCVAPQTLLIGTMDGAIIGLEKDTVKFRINGHTAGVTSIVSKADPNVSPQLCVSTGEDGRILLFTSSGSVIKSELIGDYLLTGMNEQEREQFFLRADYAKVNREKINLPSASVSFSPFVEQNKFRLIELNEDLELALKRGEDVVIRGDPKDGVVVCTDTKTFDIKMCTTSNELLVSPDLIISRNKEGPEKSEPKGVSMDELLDRVQASKTQILDELDRLGAVNRDGWKLVTDMEKVAQAICMTIDSESWSIAAIDAEGLAQTVNDAGEVYPEWAIYHCLKNMSISENMGTFELCPKRLSIQVALFILKDNAEKTGQSIILDEFMEVWSAVLPSEVTPELNDLFGFAYLSSDSSRGKSTEVINYLNPMSLPREPLTLFNYLFSLKKQWTEAELQALAKRVTPPGKQASAIISKFCRQSKSSTGAKLFTSKTPNNNNASE</sequence>
<accession>A0ABN7T212</accession>
<dbReference type="Gene3D" id="2.130.10.10">
    <property type="entry name" value="YVTN repeat-like/Quinoprotein amine dehydrogenase"/>
    <property type="match status" value="1"/>
</dbReference>
<evidence type="ECO:0000256" key="2">
    <source>
        <dbReference type="ARBA" id="ARBA00017682"/>
    </source>
</evidence>